<evidence type="ECO:0000256" key="12">
    <source>
        <dbReference type="SAM" id="Phobius"/>
    </source>
</evidence>
<dbReference type="Gene3D" id="3.40.1190.20">
    <property type="match status" value="1"/>
</dbReference>
<evidence type="ECO:0000256" key="6">
    <source>
        <dbReference type="ARBA" id="ARBA00022741"/>
    </source>
</evidence>
<dbReference type="HAMAP" id="MF_00228">
    <property type="entry name" value="Thz_kinase"/>
    <property type="match status" value="1"/>
</dbReference>
<evidence type="ECO:0000256" key="8">
    <source>
        <dbReference type="ARBA" id="ARBA00022840"/>
    </source>
</evidence>
<accession>A0ABU8XNE6</accession>
<comment type="similarity">
    <text evidence="11">Belongs to the Thz kinase family.</text>
</comment>
<feature type="transmembrane region" description="Helical" evidence="12">
    <location>
        <begin position="211"/>
        <end position="229"/>
    </location>
</feature>
<keyword evidence="12" id="KW-0812">Transmembrane</keyword>
<keyword evidence="14" id="KW-1185">Reference proteome</keyword>
<feature type="binding site" evidence="11">
    <location>
        <position position="191"/>
    </location>
    <ligand>
        <name>substrate</name>
    </ligand>
</feature>
<organism evidence="13 14">
    <name type="scientific">Benzoatithermus flavus</name>
    <dbReference type="NCBI Taxonomy" id="3108223"/>
    <lineage>
        <taxon>Bacteria</taxon>
        <taxon>Pseudomonadati</taxon>
        <taxon>Pseudomonadota</taxon>
        <taxon>Alphaproteobacteria</taxon>
        <taxon>Geminicoccales</taxon>
        <taxon>Geminicoccaceae</taxon>
        <taxon>Benzoatithermus</taxon>
    </lineage>
</organism>
<evidence type="ECO:0000256" key="4">
    <source>
        <dbReference type="ARBA" id="ARBA00022679"/>
    </source>
</evidence>
<feature type="binding site" evidence="11">
    <location>
        <position position="164"/>
    </location>
    <ligand>
        <name>ATP</name>
        <dbReference type="ChEBI" id="CHEBI:30616"/>
    </ligand>
</feature>
<reference evidence="13 14" key="1">
    <citation type="submission" date="2024-01" db="EMBL/GenBank/DDBJ databases">
        <title>Multi-omics insights into the function and evolution of sodium benzoate biodegradation pathways in Benzoatithermus flavus gen. nov., sp. nov. from hot spring.</title>
        <authorList>
            <person name="Hu C.-J."/>
            <person name="Li W.-J."/>
        </authorList>
    </citation>
    <scope>NUCLEOTIDE SEQUENCE [LARGE SCALE GENOMIC DNA]</scope>
    <source>
        <strain evidence="13 14">SYSU G07066</strain>
    </source>
</reference>
<keyword evidence="8 11" id="KW-0067">ATP-binding</keyword>
<name>A0ABU8XNE6_9PROT</name>
<dbReference type="PRINTS" id="PR01099">
    <property type="entry name" value="HYETHTZKNASE"/>
</dbReference>
<keyword evidence="5 11" id="KW-0479">Metal-binding</keyword>
<comment type="cofactor">
    <cofactor evidence="2 11">
        <name>Mg(2+)</name>
        <dbReference type="ChEBI" id="CHEBI:18420"/>
    </cofactor>
</comment>
<dbReference type="Pfam" id="PF02110">
    <property type="entry name" value="HK"/>
    <property type="match status" value="2"/>
</dbReference>
<dbReference type="GO" id="GO:0004417">
    <property type="term" value="F:hydroxyethylthiazole kinase activity"/>
    <property type="evidence" value="ECO:0007669"/>
    <property type="project" value="UniProtKB-EC"/>
</dbReference>
<dbReference type="InterPro" id="IPR000417">
    <property type="entry name" value="Hyethyz_kinase"/>
</dbReference>
<dbReference type="EMBL" id="JBBLZC010000004">
    <property type="protein sequence ID" value="MEK0082708.1"/>
    <property type="molecule type" value="Genomic_DNA"/>
</dbReference>
<evidence type="ECO:0000256" key="11">
    <source>
        <dbReference type="HAMAP-Rule" id="MF_00228"/>
    </source>
</evidence>
<dbReference type="CDD" id="cd01170">
    <property type="entry name" value="THZ_kinase"/>
    <property type="match status" value="1"/>
</dbReference>
<evidence type="ECO:0000256" key="2">
    <source>
        <dbReference type="ARBA" id="ARBA00001946"/>
    </source>
</evidence>
<comment type="catalytic activity">
    <reaction evidence="1 11">
        <text>5-(2-hydroxyethyl)-4-methylthiazole + ATP = 4-methyl-5-(2-phosphooxyethyl)-thiazole + ADP + H(+)</text>
        <dbReference type="Rhea" id="RHEA:24212"/>
        <dbReference type="ChEBI" id="CHEBI:15378"/>
        <dbReference type="ChEBI" id="CHEBI:17957"/>
        <dbReference type="ChEBI" id="CHEBI:30616"/>
        <dbReference type="ChEBI" id="CHEBI:58296"/>
        <dbReference type="ChEBI" id="CHEBI:456216"/>
        <dbReference type="EC" id="2.7.1.50"/>
    </reaction>
</comment>
<dbReference type="InterPro" id="IPR029056">
    <property type="entry name" value="Ribokinase-like"/>
</dbReference>
<evidence type="ECO:0000256" key="3">
    <source>
        <dbReference type="ARBA" id="ARBA00004868"/>
    </source>
</evidence>
<feature type="transmembrane region" description="Helical" evidence="12">
    <location>
        <begin position="185"/>
        <end position="205"/>
    </location>
</feature>
<evidence type="ECO:0000313" key="13">
    <source>
        <dbReference type="EMBL" id="MEK0082708.1"/>
    </source>
</evidence>
<dbReference type="EC" id="2.7.1.50" evidence="11"/>
<evidence type="ECO:0000256" key="5">
    <source>
        <dbReference type="ARBA" id="ARBA00022723"/>
    </source>
</evidence>
<keyword evidence="12" id="KW-0472">Membrane</keyword>
<feature type="binding site" evidence="11">
    <location>
        <position position="135"/>
    </location>
    <ligand>
        <name>ATP</name>
        <dbReference type="ChEBI" id="CHEBI:30616"/>
    </ligand>
</feature>
<keyword evidence="6 11" id="KW-0547">Nucleotide-binding</keyword>
<sequence length="261" mass="26668">MTVPSVPEPAAAAPAAVFPAAAGLLARVREERPMVHCLTNPAALTLSANVLLAVGAEPSLSADPETVRDFVAGTSALVVNLGMLDPAREAAILAATEAAPELGRPWLLDPVKVELSPSRRKFARRLLARRPALVRGNAAEIACFAEGGDPRTLACAAGTVVARTGPSDLVTDGARTAEIANGSPLMAAVTAVGCAASALAGAFLAIEPDSWTAAVAALLVMGVAGELAAARARGPGSFAVELLDALYRLDERDLLERGRVR</sequence>
<comment type="caution">
    <text evidence="11">Lacks conserved residue(s) required for the propagation of feature annotation.</text>
</comment>
<keyword evidence="12" id="KW-1133">Transmembrane helix</keyword>
<evidence type="ECO:0000256" key="1">
    <source>
        <dbReference type="ARBA" id="ARBA00001771"/>
    </source>
</evidence>
<protein>
    <recommendedName>
        <fullName evidence="11">Hydroxyethylthiazole kinase</fullName>
        <ecNumber evidence="11">2.7.1.50</ecNumber>
    </recommendedName>
    <alternativeName>
        <fullName evidence="11">4-methyl-5-beta-hydroxyethylthiazole kinase</fullName>
        <shortName evidence="11">TH kinase</shortName>
        <shortName evidence="11">Thz kinase</shortName>
    </alternativeName>
</protein>
<dbReference type="PIRSF" id="PIRSF000513">
    <property type="entry name" value="Thz_kinase"/>
    <property type="match status" value="1"/>
</dbReference>
<dbReference type="NCBIfam" id="NF006830">
    <property type="entry name" value="PRK09355.1"/>
    <property type="match status" value="1"/>
</dbReference>
<gene>
    <name evidence="11 13" type="primary">thiM</name>
    <name evidence="13" type="ORF">U1T56_06075</name>
</gene>
<comment type="caution">
    <text evidence="13">The sequence shown here is derived from an EMBL/GenBank/DDBJ whole genome shotgun (WGS) entry which is preliminary data.</text>
</comment>
<evidence type="ECO:0000256" key="7">
    <source>
        <dbReference type="ARBA" id="ARBA00022777"/>
    </source>
</evidence>
<keyword evidence="10 11" id="KW-0784">Thiamine biosynthesis</keyword>
<evidence type="ECO:0000256" key="9">
    <source>
        <dbReference type="ARBA" id="ARBA00022842"/>
    </source>
</evidence>
<evidence type="ECO:0000256" key="10">
    <source>
        <dbReference type="ARBA" id="ARBA00022977"/>
    </source>
</evidence>
<dbReference type="SUPFAM" id="SSF53613">
    <property type="entry name" value="Ribokinase-like"/>
    <property type="match status" value="1"/>
</dbReference>
<keyword evidence="4 11" id="KW-0808">Transferase</keyword>
<keyword evidence="7 11" id="KW-0418">Kinase</keyword>
<keyword evidence="9 11" id="KW-0460">Magnesium</keyword>
<dbReference type="Proteomes" id="UP001375743">
    <property type="component" value="Unassembled WGS sequence"/>
</dbReference>
<dbReference type="RefSeq" id="WP_418158552.1">
    <property type="nucleotide sequence ID" value="NZ_JBBLZC010000004.1"/>
</dbReference>
<evidence type="ECO:0000313" key="14">
    <source>
        <dbReference type="Proteomes" id="UP001375743"/>
    </source>
</evidence>
<comment type="pathway">
    <text evidence="3 11">Cofactor biosynthesis; thiamine diphosphate biosynthesis; 4-methyl-5-(2-phosphoethyl)-thiazole from 5-(2-hydroxyethyl)-4-methylthiazole: step 1/1.</text>
</comment>
<comment type="function">
    <text evidence="11">Catalyzes the phosphorylation of the hydroxyl group of 4-methyl-5-beta-hydroxyethylthiazole (THZ).</text>
</comment>
<proteinExistence type="inferred from homology"/>